<dbReference type="EMBL" id="LWDV01000007">
    <property type="protein sequence ID" value="OCL27827.1"/>
    <property type="molecule type" value="Genomic_DNA"/>
</dbReference>
<feature type="domain" description="Large ribosomal subunit protein uL5 N-terminal" evidence="8">
    <location>
        <begin position="24"/>
        <end position="80"/>
    </location>
</feature>
<name>A0A1C0ABS8_9FIRM</name>
<dbReference type="InterPro" id="IPR002132">
    <property type="entry name" value="Ribosomal_uL5"/>
</dbReference>
<sequence length="179" mass="19994">MSFLKEKYIKEIAPAMVEKFNYGNIMEVPKLDKVVLNMGLGEAAENAKVLDQAVEVFQAITGQNPVITRAKKSVANFKIREGMPVGCKVTLRGEQMYEFLYKLINVALPRVRDFRGISGKSFDGRGNYSLGLTNHTVFPEIKIDDVDKILGMDIVVVTTAETDEEAKELLSLMGMPFKK</sequence>
<evidence type="ECO:0000259" key="8">
    <source>
        <dbReference type="Pfam" id="PF00281"/>
    </source>
</evidence>
<dbReference type="GO" id="GO:0000049">
    <property type="term" value="F:tRNA binding"/>
    <property type="evidence" value="ECO:0007669"/>
    <property type="project" value="UniProtKB-UniRule"/>
</dbReference>
<evidence type="ECO:0000313" key="10">
    <source>
        <dbReference type="EMBL" id="OCL27827.1"/>
    </source>
</evidence>
<keyword evidence="6" id="KW-0694">RNA-binding</keyword>
<reference evidence="10 11" key="2">
    <citation type="submission" date="2016-08" db="EMBL/GenBank/DDBJ databases">
        <title>Orenia metallireducens sp. nov. strain Z6, a Novel Metal-reducing Firmicute from the Deep Subsurface.</title>
        <authorList>
            <person name="Maxim B.I."/>
            <person name="Kenneth K."/>
            <person name="Flynn T.M."/>
            <person name="Oloughlin E.J."/>
            <person name="Locke R.A."/>
            <person name="Weber J.R."/>
            <person name="Egan S.M."/>
            <person name="Mackie R.I."/>
            <person name="Cann I.K."/>
        </authorList>
    </citation>
    <scope>NUCLEOTIDE SEQUENCE [LARGE SCALE GENOMIC DNA]</scope>
    <source>
        <strain evidence="10 11">Z6</strain>
    </source>
</reference>
<dbReference type="RefSeq" id="WP_068715959.1">
    <property type="nucleotide sequence ID" value="NZ_LWDV01000007.1"/>
</dbReference>
<dbReference type="GO" id="GO:0005840">
    <property type="term" value="C:ribosome"/>
    <property type="evidence" value="ECO:0007669"/>
    <property type="project" value="UniProtKB-KW"/>
</dbReference>
<keyword evidence="6" id="KW-0820">tRNA-binding</keyword>
<dbReference type="GO" id="GO:0006412">
    <property type="term" value="P:translation"/>
    <property type="evidence" value="ECO:0007669"/>
    <property type="project" value="UniProtKB-UniRule"/>
</dbReference>
<evidence type="ECO:0000259" key="9">
    <source>
        <dbReference type="Pfam" id="PF00673"/>
    </source>
</evidence>
<dbReference type="InterPro" id="IPR031310">
    <property type="entry name" value="Ribosomal_uL5_N"/>
</dbReference>
<keyword evidence="3 6" id="KW-0687">Ribonucleoprotein</keyword>
<proteinExistence type="inferred from homology"/>
<dbReference type="SUPFAM" id="SSF55282">
    <property type="entry name" value="RL5-like"/>
    <property type="match status" value="1"/>
</dbReference>
<dbReference type="Pfam" id="PF00281">
    <property type="entry name" value="Ribosomal_L5"/>
    <property type="match status" value="1"/>
</dbReference>
<protein>
    <recommendedName>
        <fullName evidence="4 6">Large ribosomal subunit protein uL5</fullName>
    </recommendedName>
</protein>
<dbReference type="GO" id="GO:0019843">
    <property type="term" value="F:rRNA binding"/>
    <property type="evidence" value="ECO:0007669"/>
    <property type="project" value="UniProtKB-UniRule"/>
</dbReference>
<dbReference type="GO" id="GO:1990904">
    <property type="term" value="C:ribonucleoprotein complex"/>
    <property type="evidence" value="ECO:0007669"/>
    <property type="project" value="UniProtKB-KW"/>
</dbReference>
<dbReference type="InterPro" id="IPR022803">
    <property type="entry name" value="Ribosomal_uL5_dom_sf"/>
</dbReference>
<organism evidence="10 11">
    <name type="scientific">Orenia metallireducens</name>
    <dbReference type="NCBI Taxonomy" id="1413210"/>
    <lineage>
        <taxon>Bacteria</taxon>
        <taxon>Bacillati</taxon>
        <taxon>Bacillota</taxon>
        <taxon>Clostridia</taxon>
        <taxon>Halanaerobiales</taxon>
        <taxon>Halobacteroidaceae</taxon>
        <taxon>Orenia</taxon>
    </lineage>
</organism>
<comment type="function">
    <text evidence="6">This is 1 of the proteins that bind and probably mediate the attachment of the 5S RNA into the large ribosomal subunit, where it forms part of the central protuberance. In the 70S ribosome it contacts protein S13 of the 30S subunit (bridge B1b), connecting the 2 subunits; this bridge is implicated in subunit movement. Contacts the P site tRNA; the 5S rRNA and some of its associated proteins might help stabilize positioning of ribosome-bound tRNAs.</text>
</comment>
<dbReference type="HAMAP" id="MF_01333_B">
    <property type="entry name" value="Ribosomal_uL5_B"/>
    <property type="match status" value="1"/>
</dbReference>
<accession>A0A1C0ABS8</accession>
<dbReference type="Proteomes" id="UP000093514">
    <property type="component" value="Unassembled WGS sequence"/>
</dbReference>
<dbReference type="FunFam" id="3.30.1440.10:FF:000001">
    <property type="entry name" value="50S ribosomal protein L5"/>
    <property type="match status" value="1"/>
</dbReference>
<evidence type="ECO:0000256" key="5">
    <source>
        <dbReference type="ARBA" id="ARBA00058604"/>
    </source>
</evidence>
<dbReference type="OrthoDB" id="9806626at2"/>
<keyword evidence="2 6" id="KW-0689">Ribosomal protein</keyword>
<keyword evidence="11" id="KW-1185">Reference proteome</keyword>
<feature type="domain" description="Large ribosomal subunit protein uL5 C-terminal" evidence="9">
    <location>
        <begin position="84"/>
        <end position="177"/>
    </location>
</feature>
<dbReference type="GO" id="GO:0003735">
    <property type="term" value="F:structural constituent of ribosome"/>
    <property type="evidence" value="ECO:0007669"/>
    <property type="project" value="InterPro"/>
</dbReference>
<dbReference type="Pfam" id="PF00673">
    <property type="entry name" value="Ribosomal_L5_C"/>
    <property type="match status" value="1"/>
</dbReference>
<evidence type="ECO:0000313" key="11">
    <source>
        <dbReference type="Proteomes" id="UP000093514"/>
    </source>
</evidence>
<reference evidence="11" key="1">
    <citation type="submission" date="2016-07" db="EMBL/GenBank/DDBJ databases">
        <authorList>
            <person name="Florea S."/>
            <person name="Webb J.S."/>
            <person name="Jaromczyk J."/>
            <person name="Schardl C.L."/>
        </authorList>
    </citation>
    <scope>NUCLEOTIDE SEQUENCE [LARGE SCALE GENOMIC DNA]</scope>
    <source>
        <strain evidence="11">Z6</strain>
    </source>
</reference>
<evidence type="ECO:0000256" key="2">
    <source>
        <dbReference type="ARBA" id="ARBA00022980"/>
    </source>
</evidence>
<dbReference type="NCBIfam" id="NF000585">
    <property type="entry name" value="PRK00010.1"/>
    <property type="match status" value="1"/>
</dbReference>
<dbReference type="PANTHER" id="PTHR11994">
    <property type="entry name" value="60S RIBOSOMAL PROTEIN L11-RELATED"/>
    <property type="match status" value="1"/>
</dbReference>
<evidence type="ECO:0000256" key="1">
    <source>
        <dbReference type="ARBA" id="ARBA00008553"/>
    </source>
</evidence>
<comment type="similarity">
    <text evidence="1 6 7">Belongs to the universal ribosomal protein uL5 family.</text>
</comment>
<comment type="subunit">
    <text evidence="6">Part of the 50S ribosomal subunit; part of the 5S rRNA/L5/L18/L25 subcomplex. Contacts the 5S rRNA and the P site tRNA. Forms a bridge to the 30S subunit in the 70S ribosome.</text>
</comment>
<dbReference type="InterPro" id="IPR031309">
    <property type="entry name" value="Ribosomal_uL5_C"/>
</dbReference>
<keyword evidence="6" id="KW-0699">rRNA-binding</keyword>
<dbReference type="Gene3D" id="3.30.1440.10">
    <property type="match status" value="1"/>
</dbReference>
<gene>
    <name evidence="6" type="primary">rplE</name>
    <name evidence="10" type="ORF">U472_04550</name>
</gene>
<dbReference type="AlphaFoldDB" id="A0A1C0ABS8"/>
<dbReference type="InterPro" id="IPR020930">
    <property type="entry name" value="Ribosomal_uL5_bac-type"/>
</dbReference>
<evidence type="ECO:0000256" key="7">
    <source>
        <dbReference type="RuleBase" id="RU003930"/>
    </source>
</evidence>
<evidence type="ECO:0000256" key="4">
    <source>
        <dbReference type="ARBA" id="ARBA00035245"/>
    </source>
</evidence>
<comment type="caution">
    <text evidence="10">The sequence shown here is derived from an EMBL/GenBank/DDBJ whole genome shotgun (WGS) entry which is preliminary data.</text>
</comment>
<comment type="function">
    <text evidence="5">This is one of the proteins that bind and probably mediate the attachment of the 5S RNA into the large ribosomal subunit, where it forms part of the central protuberance. In the 70S ribosome it contacts protein S13 of the 30S subunit (bridge B1b), connecting the 2 subunits; this bridge is implicated in subunit movement. Contacts the P site tRNA; the 5S rRNA and some of its associated proteins might help stabilize positioning of ribosome-bound tRNAs.</text>
</comment>
<evidence type="ECO:0000256" key="6">
    <source>
        <dbReference type="HAMAP-Rule" id="MF_01333"/>
    </source>
</evidence>
<dbReference type="PIRSF" id="PIRSF002161">
    <property type="entry name" value="Ribosomal_L5"/>
    <property type="match status" value="1"/>
</dbReference>
<evidence type="ECO:0000256" key="3">
    <source>
        <dbReference type="ARBA" id="ARBA00023274"/>
    </source>
</evidence>